<comment type="function">
    <text evidence="7">Binds directly to 16S ribosomal RNA.</text>
</comment>
<protein>
    <recommendedName>
        <fullName evidence="6 7">Small ribosomal subunit protein bS20</fullName>
    </recommendedName>
</protein>
<comment type="similarity">
    <text evidence="1 7">Belongs to the bacterial ribosomal protein bS20 family.</text>
</comment>
<sequence>MPQLKSSAKRLRQSKKHAARNKKVKDGLGYLFYQFKKSIGENDKQKSSELSRKLIKAIDKAARKGVLKKNNAARKKSRLMKKLNKLK</sequence>
<dbReference type="GO" id="GO:0015935">
    <property type="term" value="C:small ribosomal subunit"/>
    <property type="evidence" value="ECO:0007669"/>
    <property type="project" value="TreeGrafter"/>
</dbReference>
<evidence type="ECO:0000256" key="5">
    <source>
        <dbReference type="ARBA" id="ARBA00023274"/>
    </source>
</evidence>
<evidence type="ECO:0000256" key="3">
    <source>
        <dbReference type="ARBA" id="ARBA00022884"/>
    </source>
</evidence>
<dbReference type="GO" id="GO:0003735">
    <property type="term" value="F:structural constituent of ribosome"/>
    <property type="evidence" value="ECO:0007669"/>
    <property type="project" value="InterPro"/>
</dbReference>
<gene>
    <name evidence="7 9" type="primary">rpsT</name>
    <name evidence="9" type="ORF">COT27_02685</name>
</gene>
<dbReference type="SUPFAM" id="SSF46992">
    <property type="entry name" value="Ribosomal protein S20"/>
    <property type="match status" value="1"/>
</dbReference>
<dbReference type="AlphaFoldDB" id="A0A2M6XSC2"/>
<feature type="region of interest" description="Disordered" evidence="8">
    <location>
        <begin position="1"/>
        <end position="22"/>
    </location>
</feature>
<reference evidence="10" key="1">
    <citation type="submission" date="2017-09" db="EMBL/GenBank/DDBJ databases">
        <title>Depth-based differentiation of microbial function through sediment-hosted aquifers and enrichment of novel symbionts in the deep terrestrial subsurface.</title>
        <authorList>
            <person name="Probst A.J."/>
            <person name="Ladd B."/>
            <person name="Jarett J.K."/>
            <person name="Geller-Mcgrath D.E."/>
            <person name="Sieber C.M.K."/>
            <person name="Emerson J.B."/>
            <person name="Anantharaman K."/>
            <person name="Thomas B.C."/>
            <person name="Malmstrom R."/>
            <person name="Stieglmeier M."/>
            <person name="Klingl A."/>
            <person name="Woyke T."/>
            <person name="Ryan C.M."/>
            <person name="Banfield J.F."/>
        </authorList>
    </citation>
    <scope>NUCLEOTIDE SEQUENCE [LARGE SCALE GENOMIC DNA]</scope>
</reference>
<dbReference type="NCBIfam" id="TIGR00029">
    <property type="entry name" value="S20"/>
    <property type="match status" value="1"/>
</dbReference>
<dbReference type="InterPro" id="IPR036510">
    <property type="entry name" value="Ribosomal_bS20_sf"/>
</dbReference>
<evidence type="ECO:0000256" key="4">
    <source>
        <dbReference type="ARBA" id="ARBA00022980"/>
    </source>
</evidence>
<evidence type="ECO:0000256" key="2">
    <source>
        <dbReference type="ARBA" id="ARBA00022730"/>
    </source>
</evidence>
<dbReference type="GO" id="GO:0006412">
    <property type="term" value="P:translation"/>
    <property type="evidence" value="ECO:0007669"/>
    <property type="project" value="UniProtKB-UniRule"/>
</dbReference>
<dbReference type="GO" id="GO:0070181">
    <property type="term" value="F:small ribosomal subunit rRNA binding"/>
    <property type="evidence" value="ECO:0007669"/>
    <property type="project" value="TreeGrafter"/>
</dbReference>
<keyword evidence="5 7" id="KW-0687">Ribonucleoprotein</keyword>
<evidence type="ECO:0000256" key="7">
    <source>
        <dbReference type="HAMAP-Rule" id="MF_00500"/>
    </source>
</evidence>
<dbReference type="Proteomes" id="UP000230586">
    <property type="component" value="Unassembled WGS sequence"/>
</dbReference>
<keyword evidence="3 7" id="KW-0694">RNA-binding</keyword>
<dbReference type="PANTHER" id="PTHR33398:SF1">
    <property type="entry name" value="SMALL RIBOSOMAL SUBUNIT PROTEIN BS20C"/>
    <property type="match status" value="1"/>
</dbReference>
<dbReference type="Gene3D" id="1.20.58.110">
    <property type="entry name" value="Ribosomal protein S20"/>
    <property type="match status" value="1"/>
</dbReference>
<keyword evidence="2 7" id="KW-0699">rRNA-binding</keyword>
<feature type="compositionally biased region" description="Basic residues" evidence="8">
    <location>
        <begin position="7"/>
        <end position="22"/>
    </location>
</feature>
<proteinExistence type="inferred from homology"/>
<comment type="caution">
    <text evidence="9">The sequence shown here is derived from an EMBL/GenBank/DDBJ whole genome shotgun (WGS) entry which is preliminary data.</text>
</comment>
<name>A0A2M6XSC2_9BACT</name>
<dbReference type="EMBL" id="PEXX01000045">
    <property type="protein sequence ID" value="PIU10537.1"/>
    <property type="molecule type" value="Genomic_DNA"/>
</dbReference>
<dbReference type="Pfam" id="PF01649">
    <property type="entry name" value="Ribosomal_S20p"/>
    <property type="match status" value="1"/>
</dbReference>
<dbReference type="GO" id="GO:0005829">
    <property type="term" value="C:cytosol"/>
    <property type="evidence" value="ECO:0007669"/>
    <property type="project" value="TreeGrafter"/>
</dbReference>
<organism evidence="9 10">
    <name type="scientific">Candidatus Kuenenbacteria bacterium CG08_land_8_20_14_0_20_37_23</name>
    <dbReference type="NCBI Taxonomy" id="1974617"/>
    <lineage>
        <taxon>Bacteria</taxon>
        <taxon>Candidatus Kueneniibacteriota</taxon>
    </lineage>
</organism>
<dbReference type="PANTHER" id="PTHR33398">
    <property type="entry name" value="30S RIBOSOMAL PROTEIN S20"/>
    <property type="match status" value="1"/>
</dbReference>
<evidence type="ECO:0000256" key="1">
    <source>
        <dbReference type="ARBA" id="ARBA00007634"/>
    </source>
</evidence>
<evidence type="ECO:0000313" key="9">
    <source>
        <dbReference type="EMBL" id="PIU10537.1"/>
    </source>
</evidence>
<evidence type="ECO:0000256" key="8">
    <source>
        <dbReference type="SAM" id="MobiDB-lite"/>
    </source>
</evidence>
<evidence type="ECO:0000313" key="10">
    <source>
        <dbReference type="Proteomes" id="UP000230586"/>
    </source>
</evidence>
<evidence type="ECO:0000256" key="6">
    <source>
        <dbReference type="ARBA" id="ARBA00035136"/>
    </source>
</evidence>
<keyword evidence="4 7" id="KW-0689">Ribosomal protein</keyword>
<accession>A0A2M6XSC2</accession>
<dbReference type="InterPro" id="IPR002583">
    <property type="entry name" value="Ribosomal_bS20"/>
</dbReference>
<dbReference type="HAMAP" id="MF_00500">
    <property type="entry name" value="Ribosomal_bS20"/>
    <property type="match status" value="1"/>
</dbReference>